<reference evidence="5" key="3">
    <citation type="submission" date="2025-09" db="UniProtKB">
        <authorList>
            <consortium name="Ensembl"/>
        </authorList>
    </citation>
    <scope>IDENTIFICATION</scope>
</reference>
<organism evidence="5 6">
    <name type="scientific">Gopherus evgoodei</name>
    <name type="common">Goodes thornscrub tortoise</name>
    <dbReference type="NCBI Taxonomy" id="1825980"/>
    <lineage>
        <taxon>Eukaryota</taxon>
        <taxon>Metazoa</taxon>
        <taxon>Chordata</taxon>
        <taxon>Craniata</taxon>
        <taxon>Vertebrata</taxon>
        <taxon>Euteleostomi</taxon>
        <taxon>Archelosauria</taxon>
        <taxon>Testudinata</taxon>
        <taxon>Testudines</taxon>
        <taxon>Cryptodira</taxon>
        <taxon>Durocryptodira</taxon>
        <taxon>Testudinoidea</taxon>
        <taxon>Testudinidae</taxon>
        <taxon>Gopherus</taxon>
    </lineage>
</organism>
<protein>
    <recommendedName>
        <fullName evidence="4">PLA2c domain-containing protein</fullName>
    </recommendedName>
</protein>
<dbReference type="SUPFAM" id="SSF52151">
    <property type="entry name" value="FabD/lysophospholipase-like"/>
    <property type="match status" value="1"/>
</dbReference>
<dbReference type="Gene3D" id="3.40.1090.10">
    <property type="entry name" value="Cytosolic phospholipase A2 catalytic domain"/>
    <property type="match status" value="1"/>
</dbReference>
<dbReference type="OrthoDB" id="270970at2759"/>
<dbReference type="GO" id="GO:0005635">
    <property type="term" value="C:nuclear envelope"/>
    <property type="evidence" value="ECO:0007669"/>
    <property type="project" value="TreeGrafter"/>
</dbReference>
<dbReference type="GO" id="GO:0005654">
    <property type="term" value="C:nucleoplasm"/>
    <property type="evidence" value="ECO:0007669"/>
    <property type="project" value="TreeGrafter"/>
</dbReference>
<evidence type="ECO:0000256" key="3">
    <source>
        <dbReference type="PROSITE-ProRule" id="PRU00555"/>
    </source>
</evidence>
<evidence type="ECO:0000256" key="1">
    <source>
        <dbReference type="ARBA" id="ARBA00022801"/>
    </source>
</evidence>
<dbReference type="AlphaFoldDB" id="A0A8C4WK99"/>
<dbReference type="PANTHER" id="PTHR10728">
    <property type="entry name" value="CYTOSOLIC PHOSPHOLIPASE A2"/>
    <property type="match status" value="1"/>
</dbReference>
<sequence length="178" mass="19901">MYISFDSFFPGFGETPKISIKKILLNKKDDVPNIAILGAGGGLRAMIAHHGTLQELQKHSLLDTIMYLCGVSGSTWCMSYLYKNGDWTEKLQALEESMCARLSKYTWSVPKATKMLLEAAKDENYSLTDFWAYTVVYGMLHEVAHTAKQEDLDPSRCGTLALTHPSINDLIPWVLSSC</sequence>
<dbReference type="GeneTree" id="ENSGT01030000234606"/>
<feature type="domain" description="PLA2c" evidence="4">
    <location>
        <begin position="1"/>
        <end position="178"/>
    </location>
</feature>
<dbReference type="GO" id="GO:0005829">
    <property type="term" value="C:cytosol"/>
    <property type="evidence" value="ECO:0007669"/>
    <property type="project" value="TreeGrafter"/>
</dbReference>
<name>A0A8C4WK99_9SAUR</name>
<dbReference type="Pfam" id="PF01735">
    <property type="entry name" value="PLA2_B"/>
    <property type="match status" value="1"/>
</dbReference>
<evidence type="ECO:0000313" key="5">
    <source>
        <dbReference type="Ensembl" id="ENSGEVP00005017156.1"/>
    </source>
</evidence>
<dbReference type="GO" id="GO:0046475">
    <property type="term" value="P:glycerophospholipid catabolic process"/>
    <property type="evidence" value="ECO:0007669"/>
    <property type="project" value="TreeGrafter"/>
</dbReference>
<evidence type="ECO:0000313" key="6">
    <source>
        <dbReference type="Proteomes" id="UP000694390"/>
    </source>
</evidence>
<dbReference type="GO" id="GO:0047498">
    <property type="term" value="F:calcium-dependent phospholipase A2 activity"/>
    <property type="evidence" value="ECO:0007669"/>
    <property type="project" value="TreeGrafter"/>
</dbReference>
<evidence type="ECO:0000256" key="2">
    <source>
        <dbReference type="ARBA" id="ARBA00023098"/>
    </source>
</evidence>
<reference evidence="5" key="1">
    <citation type="submission" date="2019-06" db="EMBL/GenBank/DDBJ databases">
        <title>G10K-VGP Goodes thornscrub tortoise genome, primary haplotype.</title>
        <authorList>
            <person name="Murphy B."/>
            <person name="Edwards T."/>
            <person name="Rhie A."/>
            <person name="Koren S."/>
            <person name="Phillippy A."/>
            <person name="Fedrigo O."/>
            <person name="Haase B."/>
            <person name="Mountcastle J."/>
            <person name="Lewin H."/>
            <person name="Damas J."/>
            <person name="Howe K."/>
            <person name="Formenti G."/>
            <person name="Myers G."/>
            <person name="Durbin R."/>
            <person name="Jarvis E.D."/>
        </authorList>
    </citation>
    <scope>NUCLEOTIDE SEQUENCE [LARGE SCALE GENOMIC DNA]</scope>
</reference>
<keyword evidence="1 3" id="KW-0378">Hydrolase</keyword>
<evidence type="ECO:0000259" key="4">
    <source>
        <dbReference type="PROSITE" id="PS51210"/>
    </source>
</evidence>
<dbReference type="InterPro" id="IPR002642">
    <property type="entry name" value="LysoPLipase_cat_dom"/>
</dbReference>
<reference evidence="5" key="2">
    <citation type="submission" date="2025-08" db="UniProtKB">
        <authorList>
            <consortium name="Ensembl"/>
        </authorList>
    </citation>
    <scope>IDENTIFICATION</scope>
</reference>
<dbReference type="PANTHER" id="PTHR10728:SF39">
    <property type="entry name" value="CYTOSOLIC PHOSPHOLIPASE A2 GAMMA"/>
    <property type="match status" value="1"/>
</dbReference>
<keyword evidence="2 3" id="KW-0443">Lipid metabolism</keyword>
<keyword evidence="6" id="KW-1185">Reference proteome</keyword>
<proteinExistence type="predicted"/>
<dbReference type="Proteomes" id="UP000694390">
    <property type="component" value="Chromosome 21"/>
</dbReference>
<keyword evidence="3" id="KW-0442">Lipid degradation</keyword>
<dbReference type="PROSITE" id="PS51210">
    <property type="entry name" value="PLA2C"/>
    <property type="match status" value="1"/>
</dbReference>
<dbReference type="InterPro" id="IPR016035">
    <property type="entry name" value="Acyl_Trfase/lysoPLipase"/>
</dbReference>
<dbReference type="GO" id="GO:0005544">
    <property type="term" value="F:calcium-dependent phospholipid binding"/>
    <property type="evidence" value="ECO:0007669"/>
    <property type="project" value="TreeGrafter"/>
</dbReference>
<dbReference type="Ensembl" id="ENSGEVT00005018026.1">
    <property type="protein sequence ID" value="ENSGEVP00005017156.1"/>
    <property type="gene ID" value="ENSGEVG00005012145.1"/>
</dbReference>
<accession>A0A8C4WK99</accession>
<dbReference type="GO" id="GO:0005509">
    <property type="term" value="F:calcium ion binding"/>
    <property type="evidence" value="ECO:0007669"/>
    <property type="project" value="TreeGrafter"/>
</dbReference>